<keyword evidence="1" id="KW-0812">Transmembrane</keyword>
<proteinExistence type="predicted"/>
<reference evidence="2 3" key="1">
    <citation type="journal article" date="2011" name="Front. Microbiol.">
        <title>Genomic signatures of strain selection and enhancement in Bacillus atrophaeus var. globigii, a historical biowarfare simulant.</title>
        <authorList>
            <person name="Gibbons H.S."/>
            <person name="Broomall S.M."/>
            <person name="McNew L.A."/>
            <person name="Daligault H."/>
            <person name="Chapman C."/>
            <person name="Bruce D."/>
            <person name="Karavis M."/>
            <person name="Krepps M."/>
            <person name="McGregor P.A."/>
            <person name="Hong C."/>
            <person name="Park K.H."/>
            <person name="Akmal A."/>
            <person name="Feldman A."/>
            <person name="Lin J.S."/>
            <person name="Chang W.E."/>
            <person name="Higgs B.W."/>
            <person name="Demirev P."/>
            <person name="Lindquist J."/>
            <person name="Liem A."/>
            <person name="Fochler E."/>
            <person name="Read T.D."/>
            <person name="Tapia R."/>
            <person name="Johnson S."/>
            <person name="Bishop-Lilly K.A."/>
            <person name="Detter C."/>
            <person name="Han C."/>
            <person name="Sozhamannan S."/>
            <person name="Rosenzweig C.N."/>
            <person name="Skowronski E.W."/>
        </authorList>
    </citation>
    <scope>NUCLEOTIDE SEQUENCE [LARGE SCALE GENOMIC DNA]</scope>
    <source>
        <strain evidence="2 3">CC-PW-9</strain>
    </source>
</reference>
<accession>A0A432ZSP3</accession>
<evidence type="ECO:0000313" key="3">
    <source>
        <dbReference type="Proteomes" id="UP000287996"/>
    </source>
</evidence>
<evidence type="ECO:0008006" key="4">
    <source>
        <dbReference type="Google" id="ProtNLM"/>
    </source>
</evidence>
<name>A0A432ZSP3_9GAMM</name>
<organism evidence="2 3">
    <name type="scientific">Idiomarina tyrosinivorans</name>
    <dbReference type="NCBI Taxonomy" id="1445662"/>
    <lineage>
        <taxon>Bacteria</taxon>
        <taxon>Pseudomonadati</taxon>
        <taxon>Pseudomonadota</taxon>
        <taxon>Gammaproteobacteria</taxon>
        <taxon>Alteromonadales</taxon>
        <taxon>Idiomarinaceae</taxon>
        <taxon>Idiomarina</taxon>
    </lineage>
</organism>
<evidence type="ECO:0000256" key="1">
    <source>
        <dbReference type="SAM" id="Phobius"/>
    </source>
</evidence>
<dbReference type="Proteomes" id="UP000287996">
    <property type="component" value="Unassembled WGS sequence"/>
</dbReference>
<evidence type="ECO:0000313" key="2">
    <source>
        <dbReference type="EMBL" id="RUO80909.1"/>
    </source>
</evidence>
<keyword evidence="1" id="KW-1133">Transmembrane helix</keyword>
<keyword evidence="3" id="KW-1185">Reference proteome</keyword>
<protein>
    <recommendedName>
        <fullName evidence="4">TM2 domain-containing protein</fullName>
    </recommendedName>
</protein>
<comment type="caution">
    <text evidence="2">The sequence shown here is derived from an EMBL/GenBank/DDBJ whole genome shotgun (WGS) entry which is preliminary data.</text>
</comment>
<feature type="transmembrane region" description="Helical" evidence="1">
    <location>
        <begin position="41"/>
        <end position="58"/>
    </location>
</feature>
<dbReference type="EMBL" id="PIQH01000003">
    <property type="protein sequence ID" value="RUO80909.1"/>
    <property type="molecule type" value="Genomic_DNA"/>
</dbReference>
<dbReference type="OrthoDB" id="5768428at2"/>
<keyword evidence="1" id="KW-0472">Membrane</keyword>
<sequence length="123" mass="14421">MSQQQLEQEEEALRQQIRQLSSSQRQCYYEREKQEIKDPDTFAALNYFFVAGLHHLYLGKTAHGIANLVLMTIGLIFFSIGGWLLVAAVIVIELPQLFWSQRIVHQYNNQVMRKILNDLQQNR</sequence>
<feature type="transmembrane region" description="Helical" evidence="1">
    <location>
        <begin position="64"/>
        <end position="92"/>
    </location>
</feature>
<dbReference type="AlphaFoldDB" id="A0A432ZSP3"/>
<gene>
    <name evidence="2" type="ORF">CWI84_04370</name>
</gene>